<protein>
    <submittedName>
        <fullName evidence="1">Uncharacterized protein</fullName>
    </submittedName>
</protein>
<evidence type="ECO:0000313" key="2">
    <source>
        <dbReference type="Proteomes" id="UP001162992"/>
    </source>
</evidence>
<sequence length="597" mass="65492">MVYTSPYIHHLQPLYQYLIHTHIRIQIRTFIPYNNYTYTCTYTEAKTMGKRGMRGLRSEELQQKAERDLLIKASASPSSRSSESCVLVSENVGDAMGRFNPGAMQRSAKCALRHFMYLNSCSKVSRFSHHRARLSTEAAEVAGTSAGTKQDDMYDVVIVGGGMVGAAVGCGLANDPMTSALRIAIIDGNTMDNHSLRDDTILDPRVSAITPTTVAFFKDVGAWEQVTQSRHSPFNSMQVWDYTGLAYTRYKAEDLSESALGYVVENKVLLSALQSRLQLASVEMICPAKVEDVNFQCLNALPSRSTAAPSWAKVQLDNGRRLQTRLVIGADGGRSKVRNFAGIDTTGWKYNQQAVICTIGVETEHFTAWQRFLPTGPLALLPLGGKFSNIVWSTTPEKAESLKSLTSEQFVNAVNRALTEDYGPKPQSGSVHHLMSKILSPFTGGSTPSVEEDFMFPPKVISLESQRLSFPLSLSHANKYVAHRLALVGDAAHTVHPLAGQGVNLGFGDAASIANILSEAITFGEDIGERSVLQRYEKERMSANVLMMAILDGFQRVFSVDFGPFNVVRAGGFSTVQNFGPLKKLITSYAMGKSVHM</sequence>
<dbReference type="Proteomes" id="UP001162992">
    <property type="component" value="Chromosome 23"/>
</dbReference>
<keyword evidence="2" id="KW-1185">Reference proteome</keyword>
<proteinExistence type="predicted"/>
<name>A0ACC2A950_DIPCM</name>
<accession>A0ACC2A950</accession>
<reference evidence="2" key="1">
    <citation type="journal article" date="2024" name="Proc. Natl. Acad. Sci. U.S.A.">
        <title>Extraordinary preservation of gene collinearity over three hundred million years revealed in homosporous lycophytes.</title>
        <authorList>
            <person name="Li C."/>
            <person name="Wickell D."/>
            <person name="Kuo L.Y."/>
            <person name="Chen X."/>
            <person name="Nie B."/>
            <person name="Liao X."/>
            <person name="Peng D."/>
            <person name="Ji J."/>
            <person name="Jenkins J."/>
            <person name="Williams M."/>
            <person name="Shu S."/>
            <person name="Plott C."/>
            <person name="Barry K."/>
            <person name="Rajasekar S."/>
            <person name="Grimwood J."/>
            <person name="Han X."/>
            <person name="Sun S."/>
            <person name="Hou Z."/>
            <person name="He W."/>
            <person name="Dai G."/>
            <person name="Sun C."/>
            <person name="Schmutz J."/>
            <person name="Leebens-Mack J.H."/>
            <person name="Li F.W."/>
            <person name="Wang L."/>
        </authorList>
    </citation>
    <scope>NUCLEOTIDE SEQUENCE [LARGE SCALE GENOMIC DNA]</scope>
    <source>
        <strain evidence="2">cv. PW_Plant_1</strain>
    </source>
</reference>
<evidence type="ECO:0000313" key="1">
    <source>
        <dbReference type="EMBL" id="KAJ7514068.1"/>
    </source>
</evidence>
<organism evidence="1 2">
    <name type="scientific">Diphasiastrum complanatum</name>
    <name type="common">Issler's clubmoss</name>
    <name type="synonym">Lycopodium complanatum</name>
    <dbReference type="NCBI Taxonomy" id="34168"/>
    <lineage>
        <taxon>Eukaryota</taxon>
        <taxon>Viridiplantae</taxon>
        <taxon>Streptophyta</taxon>
        <taxon>Embryophyta</taxon>
        <taxon>Tracheophyta</taxon>
        <taxon>Lycopodiopsida</taxon>
        <taxon>Lycopodiales</taxon>
        <taxon>Lycopodiaceae</taxon>
        <taxon>Lycopodioideae</taxon>
        <taxon>Diphasiastrum</taxon>
    </lineage>
</organism>
<dbReference type="EMBL" id="CM055114">
    <property type="protein sequence ID" value="KAJ7514068.1"/>
    <property type="molecule type" value="Genomic_DNA"/>
</dbReference>
<gene>
    <name evidence="1" type="ORF">O6H91_23G025300</name>
</gene>
<comment type="caution">
    <text evidence="1">The sequence shown here is derived from an EMBL/GenBank/DDBJ whole genome shotgun (WGS) entry which is preliminary data.</text>
</comment>